<evidence type="ECO:0000313" key="2">
    <source>
        <dbReference type="Proteomes" id="UP000324222"/>
    </source>
</evidence>
<comment type="caution">
    <text evidence="1">The sequence shown here is derived from an EMBL/GenBank/DDBJ whole genome shotgun (WGS) entry which is preliminary data.</text>
</comment>
<evidence type="ECO:0000313" key="1">
    <source>
        <dbReference type="EMBL" id="MPC20143.1"/>
    </source>
</evidence>
<reference evidence="1" key="1">
    <citation type="submission" date="2019-05" db="EMBL/GenBank/DDBJ databases">
        <title>Another draft genome of Portunus trituberculatus and its Hox gene families provides insights of decapod evolution.</title>
        <authorList>
            <person name="Jeong J.-H."/>
            <person name="Song I."/>
            <person name="Kim S."/>
            <person name="Choi T."/>
            <person name="Kim D."/>
            <person name="Ryu S."/>
            <person name="Kim W."/>
        </authorList>
    </citation>
    <scope>NUCLEOTIDE SEQUENCE [LARGE SCALE GENOMIC DNA]</scope>
    <source>
        <tissue evidence="1">Muscle</tissue>
    </source>
</reference>
<name>A0A5B7DFZ0_PORTR</name>
<sequence>MRALGSEGGLQAHGFESCPRSKCRLGFLTRGNGFLTRRRKVTRFLIYLMYDFVLDNMGAGSSRDVKHEIDVFGDPDGWIQDNAQKRKKMSDYLL</sequence>
<proteinExistence type="predicted"/>
<dbReference type="AlphaFoldDB" id="A0A5B7DFZ0"/>
<dbReference type="Proteomes" id="UP000324222">
    <property type="component" value="Unassembled WGS sequence"/>
</dbReference>
<protein>
    <submittedName>
        <fullName evidence="1">Uncharacterized protein</fullName>
    </submittedName>
</protein>
<dbReference type="EMBL" id="VSRR010000840">
    <property type="protein sequence ID" value="MPC20143.1"/>
    <property type="molecule type" value="Genomic_DNA"/>
</dbReference>
<accession>A0A5B7DFZ0</accession>
<gene>
    <name evidence="1" type="ORF">E2C01_013074</name>
</gene>
<organism evidence="1 2">
    <name type="scientific">Portunus trituberculatus</name>
    <name type="common">Swimming crab</name>
    <name type="synonym">Neptunus trituberculatus</name>
    <dbReference type="NCBI Taxonomy" id="210409"/>
    <lineage>
        <taxon>Eukaryota</taxon>
        <taxon>Metazoa</taxon>
        <taxon>Ecdysozoa</taxon>
        <taxon>Arthropoda</taxon>
        <taxon>Crustacea</taxon>
        <taxon>Multicrustacea</taxon>
        <taxon>Malacostraca</taxon>
        <taxon>Eumalacostraca</taxon>
        <taxon>Eucarida</taxon>
        <taxon>Decapoda</taxon>
        <taxon>Pleocyemata</taxon>
        <taxon>Brachyura</taxon>
        <taxon>Eubrachyura</taxon>
        <taxon>Portunoidea</taxon>
        <taxon>Portunidae</taxon>
        <taxon>Portuninae</taxon>
        <taxon>Portunus</taxon>
    </lineage>
</organism>
<keyword evidence="2" id="KW-1185">Reference proteome</keyword>